<dbReference type="Pfam" id="PF26282">
    <property type="entry name" value="Ig_TRAPPC9-Trs120_3rd"/>
    <property type="match status" value="1"/>
</dbReference>
<evidence type="ECO:0000256" key="1">
    <source>
        <dbReference type="ARBA" id="ARBA00004555"/>
    </source>
</evidence>
<evidence type="ECO:0000259" key="4">
    <source>
        <dbReference type="Pfam" id="PF08626"/>
    </source>
</evidence>
<feature type="domain" description="Trs120/TRAPPC9 first Ig-like" evidence="6">
    <location>
        <begin position="778"/>
        <end position="961"/>
    </location>
</feature>
<proteinExistence type="predicted"/>
<dbReference type="Pfam" id="PF26251">
    <property type="entry name" value="TPR_TRAPPC9-Trs120"/>
    <property type="match status" value="1"/>
</dbReference>
<dbReference type="InterPro" id="IPR058563">
    <property type="entry name" value="Trs120_TRAPPC9_N"/>
</dbReference>
<name>A0A2N3NDX2_9PEZI</name>
<evidence type="ECO:0000259" key="5">
    <source>
        <dbReference type="Pfam" id="PF26251"/>
    </source>
</evidence>
<accession>A0A2N3NDX2</accession>
<evidence type="ECO:0000259" key="8">
    <source>
        <dbReference type="Pfam" id="PF26283"/>
    </source>
</evidence>
<dbReference type="GO" id="GO:0005802">
    <property type="term" value="C:trans-Golgi network"/>
    <property type="evidence" value="ECO:0007669"/>
    <property type="project" value="TreeGrafter"/>
</dbReference>
<dbReference type="InterPro" id="IPR058564">
    <property type="entry name" value="TPR_TRAPPC9_Trs120"/>
</dbReference>
<feature type="region of interest" description="Disordered" evidence="3">
    <location>
        <begin position="209"/>
        <end position="352"/>
    </location>
</feature>
<evidence type="ECO:0008006" key="11">
    <source>
        <dbReference type="Google" id="ProtNLM"/>
    </source>
</evidence>
<dbReference type="InterPro" id="IPR013935">
    <property type="entry name" value="Trs120_TRAPPC9"/>
</dbReference>
<feature type="compositionally biased region" description="Polar residues" evidence="3">
    <location>
        <begin position="308"/>
        <end position="318"/>
    </location>
</feature>
<feature type="compositionally biased region" description="Polar residues" evidence="3">
    <location>
        <begin position="292"/>
        <end position="302"/>
    </location>
</feature>
<dbReference type="VEuPathDB" id="FungiDB:jhhlp_002432"/>
<evidence type="ECO:0000256" key="3">
    <source>
        <dbReference type="SAM" id="MobiDB-lite"/>
    </source>
</evidence>
<feature type="domain" description="Trs120/TRAPPC9 N-terminal" evidence="4">
    <location>
        <begin position="5"/>
        <end position="425"/>
    </location>
</feature>
<evidence type="ECO:0000259" key="6">
    <source>
        <dbReference type="Pfam" id="PF26254"/>
    </source>
</evidence>
<evidence type="ECO:0000259" key="7">
    <source>
        <dbReference type="Pfam" id="PF26282"/>
    </source>
</evidence>
<keyword evidence="10" id="KW-1185">Reference proteome</keyword>
<feature type="domain" description="Trs120/TRAPPC9 TPR region" evidence="5">
    <location>
        <begin position="455"/>
        <end position="764"/>
    </location>
</feature>
<feature type="compositionally biased region" description="Low complexity" evidence="3">
    <location>
        <begin position="276"/>
        <end position="291"/>
    </location>
</feature>
<sequence length="1449" mass="159015">MSLDPLSPIAPARVRALLLPLGQIRGPRFSSFVERLQEERIVHLRDITADSRPNRTMFSPLAFPAGAIFYELITHMPPPSHLALYPFEVYREPLAIIAVADGKELGSEMIGKRNSINGRAPTLVEQNIRSLDQELEALRDTFGKALVHQVLVFDYENPEGHEIHIPEGITTIPPPEKCKRTTMKGVMCDISSLLLAEMTTFAKSIEGTSFIDSPGQMSGSRMSNGSYWSGSEDMGGHARRNSQFVSGTRSNSSTGLSEKADRSHVRMSMPPVPFKSSPSILHSTTSSRSSTPGKSALSNPPTTFDDLTGSQESGPSSPEQRHSRPGTAEGFRAPSQDRVSVQGFGSGGPNERWRLRGKARGVIVVGSMYLQAGRWTDALRELIEGATMARSVNDHVWHGKALELIVICLLLLAWAGIDFQVPVVCLPPQDKQPNDGGLKDIDNLDPSQPLHLRNLQVILPELLDRIVGLYSRISAENLPPLPLSEVIIRFCKLLSSLHIADGTVGAPFLSSVVLGDQPKALSSAPRLNIKPSRQVIANLAFRAFPSSASELLTTVDRVTILSGIASVLGLLSYHRKKGMVIRELISVLISGLVEARTRGAAEVGIHPAAGLVALAAADGHRKPAGSVALELQEGDIEQGIESFLGVLCKTYGIVNYEPGNGTAAKSDAATDGEAVARIRKQTAARFFGFPSVKLSVLRACINFSEALPDFNGVLKFSSELLRTAGSGVAPGPRREDAAPTIPREEQVRLVTNITKTQALSRRLGLDHLAAEYWDELLVRGVILDPLPASKVPVAHSKSVLPGVVTSRTSQDVDPFIYNPFLKQLDKAAVEQTLVAGEPATFRVTLQNPYDIDLDIESIKLEAEGAEFEPATDSTIIGPYRTQVLKITGTPRSSGALKITGAMVRVRGCRERHFSIFSQPWVPERTHKYKATGLAAFERNLALEGAAPPTLSPTDLSLKVIPEQPLVIVKSTTLPQSCAMILEGEKQSFSVTLKNTSSTTPVDFMLFSFEDSTQGPLQAALSNRDSTPTELYEYELILMKKQALKLKKKPQDKRYIAPGGEVTFEFEILGKPGLTNGIIQIDYAHLGMPADEVVDQFHTRRVSVQLTITVNASVEISRHDILPVLGEVPEPIWDRVNKSGGKDAKSSLSADRYCLLSLDLINAWPSTMMLRIEAEDDVSVEEYILPGNTSRVVFPVRRIFIEDPHASIPALNPKRNRQFVVSTSKTTPEFERGVREAFWYREKLLDSLRATWTTLTGPQRSGTVELRAIRLSSRMVDSLKIEDVGIDVFIEGPDDEEGPTEPASHHKSMFVDDFAQVRVRVSNRTTRPIYPLVRLMPALCHRPSNVALDYARKFAWNGTLQQVLPLLNAKSSTDVVLGVTVLCRGQFEITASVEETLLWRDAEEEAKKSEETGSRARSDTQTMLDAVLGKRERRIWHARKSCLITVRDRE</sequence>
<dbReference type="Proteomes" id="UP000233524">
    <property type="component" value="Unassembled WGS sequence"/>
</dbReference>
<keyword evidence="2" id="KW-0333">Golgi apparatus</keyword>
<dbReference type="EMBL" id="NLAX01000008">
    <property type="protein sequence ID" value="PKS10676.1"/>
    <property type="molecule type" value="Genomic_DNA"/>
</dbReference>
<reference evidence="9 10" key="1">
    <citation type="journal article" date="2017" name="G3 (Bethesda)">
        <title>First Draft Genome Sequence of the Pathogenic Fungus Lomentospora prolificans (Formerly Scedosporium prolificans).</title>
        <authorList>
            <person name="Luo R."/>
            <person name="Zimin A."/>
            <person name="Workman R."/>
            <person name="Fan Y."/>
            <person name="Pertea G."/>
            <person name="Grossman N."/>
            <person name="Wear M.P."/>
            <person name="Jia B."/>
            <person name="Miller H."/>
            <person name="Casadevall A."/>
            <person name="Timp W."/>
            <person name="Zhang S.X."/>
            <person name="Salzberg S.L."/>
        </authorList>
    </citation>
    <scope>NUCLEOTIDE SEQUENCE [LARGE SCALE GENOMIC DNA]</scope>
    <source>
        <strain evidence="9 10">JHH-5317</strain>
    </source>
</reference>
<dbReference type="Pfam" id="PF26280">
    <property type="entry name" value="Ig_TRAPPC9-Trs120_2nd"/>
    <property type="match status" value="1"/>
</dbReference>
<evidence type="ECO:0000313" key="9">
    <source>
        <dbReference type="EMBL" id="PKS10676.1"/>
    </source>
</evidence>
<evidence type="ECO:0000256" key="2">
    <source>
        <dbReference type="ARBA" id="ARBA00023034"/>
    </source>
</evidence>
<feature type="domain" description="Trs120/TRAPPC9 fourth Ig-like" evidence="8">
    <location>
        <begin position="1285"/>
        <end position="1446"/>
    </location>
</feature>
<dbReference type="InParanoid" id="A0A2N3NDX2"/>
<gene>
    <name evidence="9" type="ORF">jhhlp_002432</name>
</gene>
<dbReference type="Pfam" id="PF08626">
    <property type="entry name" value="TRAPPC9-Trs120"/>
    <property type="match status" value="1"/>
</dbReference>
<comment type="caution">
    <text evidence="9">The sequence shown here is derived from an EMBL/GenBank/DDBJ whole genome shotgun (WGS) entry which is preliminary data.</text>
</comment>
<feature type="compositionally biased region" description="Polar residues" evidence="3">
    <location>
        <begin position="209"/>
        <end position="229"/>
    </location>
</feature>
<dbReference type="InterPro" id="IPR058565">
    <property type="entry name" value="Ig_TRAPPC9_Trs120_1st"/>
</dbReference>
<dbReference type="InterPro" id="IPR058568">
    <property type="entry name" value="Ig_TRAPPC9_Trs120_4th"/>
</dbReference>
<dbReference type="Pfam" id="PF26283">
    <property type="entry name" value="Ig_TRAPPC9-Trs120_4th"/>
    <property type="match status" value="1"/>
</dbReference>
<dbReference type="PANTHER" id="PTHR21512">
    <property type="entry name" value="TRAFFICKING PROTEIN PARTICLE COMPLEX SUBUNIT 9"/>
    <property type="match status" value="1"/>
</dbReference>
<comment type="subcellular location">
    <subcellularLocation>
        <location evidence="1">Golgi apparatus</location>
    </subcellularLocation>
</comment>
<dbReference type="STRING" id="41688.A0A2N3NDX2"/>
<feature type="compositionally biased region" description="Polar residues" evidence="3">
    <location>
        <begin position="241"/>
        <end position="256"/>
    </location>
</feature>
<evidence type="ECO:0000313" key="10">
    <source>
        <dbReference type="Proteomes" id="UP000233524"/>
    </source>
</evidence>
<organism evidence="9 10">
    <name type="scientific">Lomentospora prolificans</name>
    <dbReference type="NCBI Taxonomy" id="41688"/>
    <lineage>
        <taxon>Eukaryota</taxon>
        <taxon>Fungi</taxon>
        <taxon>Dikarya</taxon>
        <taxon>Ascomycota</taxon>
        <taxon>Pezizomycotina</taxon>
        <taxon>Sordariomycetes</taxon>
        <taxon>Hypocreomycetidae</taxon>
        <taxon>Microascales</taxon>
        <taxon>Microascaceae</taxon>
        <taxon>Lomentospora</taxon>
    </lineage>
</organism>
<dbReference type="InterPro" id="IPR058567">
    <property type="entry name" value="Ig_TRAPPC9_Trs120_3rd"/>
</dbReference>
<feature type="domain" description="Trs120/TRAPPC9 third Ig-like" evidence="7">
    <location>
        <begin position="1113"/>
        <end position="1279"/>
    </location>
</feature>
<dbReference type="OrthoDB" id="27962at2759"/>
<dbReference type="PANTHER" id="PTHR21512:SF5">
    <property type="entry name" value="TRAFFICKING PROTEIN PARTICLE COMPLEX SUBUNIT 9"/>
    <property type="match status" value="1"/>
</dbReference>
<dbReference type="FunCoup" id="A0A2N3NDX2">
    <property type="interactions" value="29"/>
</dbReference>
<dbReference type="Pfam" id="PF26254">
    <property type="entry name" value="Ig_TRAPPC9-Trs120_1st"/>
    <property type="match status" value="1"/>
</dbReference>
<protein>
    <recommendedName>
        <fullName evidence="11">Hypercellular protein HypA</fullName>
    </recommendedName>
</protein>